<organism evidence="1 2">
    <name type="scientific">Riccia sorocarpa</name>
    <dbReference type="NCBI Taxonomy" id="122646"/>
    <lineage>
        <taxon>Eukaryota</taxon>
        <taxon>Viridiplantae</taxon>
        <taxon>Streptophyta</taxon>
        <taxon>Embryophyta</taxon>
        <taxon>Marchantiophyta</taxon>
        <taxon>Marchantiopsida</taxon>
        <taxon>Marchantiidae</taxon>
        <taxon>Marchantiales</taxon>
        <taxon>Ricciaceae</taxon>
        <taxon>Riccia</taxon>
    </lineage>
</organism>
<dbReference type="EMBL" id="JBJQOH010000002">
    <property type="protein sequence ID" value="KAL3698884.1"/>
    <property type="molecule type" value="Genomic_DNA"/>
</dbReference>
<keyword evidence="2" id="KW-1185">Reference proteome</keyword>
<sequence length="475" mass="55027">MLGFSFDEGIKAEEMLKSCKQRVNEVCSNARYGNLSVFGRVTIANAVLLGALWYYIPLWAGDLENLERIKKQIVNFVWSGASLNTRHRASTKIITQSLSEGGLGLISLTAQYAAFAARTLRWAYHEGRHPLQLIIRATVEEMSTEAFGGPGTQWIHTTTRSKPSGVSTVVTNIMTTQEKLKVLVTAGPLHNRGDWLQIPLWDSDREAKDGKTRKVDTRAKRLLWEAGFRKLEDMTTSNREELAEWEQRRHPGVESGAVQRTFIKVEKETMHVIKSKQLPNKDRFFKPVEVISFRAGQGRTRRLLAEKTSEETKELVKLRWRNGGSFFGTSKRSIRKMLNHNKDVIWEKITRWSGIAEALPANQMRWGKIWKSRRARREGFLLWSIVLRIVPMNGWRFPSLPLRWCKRCNRNEVEDTAHVFWGCENAQKPWKEIEKFAADAMNYSRWKLKCHCALLAEDLPRELQKYNEWWETLII</sequence>
<protein>
    <recommendedName>
        <fullName evidence="3">Reverse transcriptase zinc-binding domain-containing protein</fullName>
    </recommendedName>
</protein>
<reference evidence="1 2" key="1">
    <citation type="submission" date="2024-09" db="EMBL/GenBank/DDBJ databases">
        <title>Chromosome-scale assembly of Riccia sorocarpa.</title>
        <authorList>
            <person name="Paukszto L."/>
        </authorList>
    </citation>
    <scope>NUCLEOTIDE SEQUENCE [LARGE SCALE GENOMIC DNA]</scope>
    <source>
        <strain evidence="1">LP-2024</strain>
        <tissue evidence="1">Aerial parts of the thallus</tissue>
    </source>
</reference>
<evidence type="ECO:0000313" key="1">
    <source>
        <dbReference type="EMBL" id="KAL3698884.1"/>
    </source>
</evidence>
<name>A0ABD3IBF3_9MARC</name>
<accession>A0ABD3IBF3</accession>
<comment type="caution">
    <text evidence="1">The sequence shown here is derived from an EMBL/GenBank/DDBJ whole genome shotgun (WGS) entry which is preliminary data.</text>
</comment>
<dbReference type="AlphaFoldDB" id="A0ABD3IBF3"/>
<evidence type="ECO:0000313" key="2">
    <source>
        <dbReference type="Proteomes" id="UP001633002"/>
    </source>
</evidence>
<dbReference type="Proteomes" id="UP001633002">
    <property type="component" value="Unassembled WGS sequence"/>
</dbReference>
<gene>
    <name evidence="1" type="ORF">R1sor_012960</name>
</gene>
<evidence type="ECO:0008006" key="3">
    <source>
        <dbReference type="Google" id="ProtNLM"/>
    </source>
</evidence>
<proteinExistence type="predicted"/>